<dbReference type="Pfam" id="PF11367">
    <property type="entry name" value="Tail_completion_gp17"/>
    <property type="match status" value="1"/>
</dbReference>
<keyword evidence="2" id="KW-1185">Reference proteome</keyword>
<dbReference type="EMBL" id="LAXJ01000024">
    <property type="protein sequence ID" value="KRS11039.1"/>
    <property type="molecule type" value="Genomic_DNA"/>
</dbReference>
<dbReference type="InterPro" id="IPR021508">
    <property type="entry name" value="Gp17-like"/>
</dbReference>
<dbReference type="RefSeq" id="WP_057795973.1">
    <property type="nucleotide sequence ID" value="NZ_LAXJ01000024.1"/>
</dbReference>
<protein>
    <recommendedName>
        <fullName evidence="3">DUF3168 domain-containing protein</fullName>
    </recommendedName>
</protein>
<organism evidence="1 2">
    <name type="scientific">Roseovarius atlanticus</name>
    <dbReference type="NCBI Taxonomy" id="1641875"/>
    <lineage>
        <taxon>Bacteria</taxon>
        <taxon>Pseudomonadati</taxon>
        <taxon>Pseudomonadota</taxon>
        <taxon>Alphaproteobacteria</taxon>
        <taxon>Rhodobacterales</taxon>
        <taxon>Roseobacteraceae</taxon>
        <taxon>Roseovarius</taxon>
    </lineage>
</organism>
<dbReference type="InterPro" id="IPR053745">
    <property type="entry name" value="Viral_Tail_Comp_sf"/>
</dbReference>
<dbReference type="AlphaFoldDB" id="A0A0T5NQW8"/>
<evidence type="ECO:0000313" key="1">
    <source>
        <dbReference type="EMBL" id="KRS11039.1"/>
    </source>
</evidence>
<accession>A0A0T5NQW8</accession>
<proteinExistence type="predicted"/>
<evidence type="ECO:0008006" key="3">
    <source>
        <dbReference type="Google" id="ProtNLM"/>
    </source>
</evidence>
<comment type="caution">
    <text evidence="1">The sequence shown here is derived from an EMBL/GenBank/DDBJ whole genome shotgun (WGS) entry which is preliminary data.</text>
</comment>
<dbReference type="STRING" id="1641875.XM53_18340"/>
<dbReference type="PATRIC" id="fig|1641875.4.peg.2192"/>
<dbReference type="OrthoDB" id="7630456at2"/>
<dbReference type="Gene3D" id="3.30.2000.30">
    <property type="match status" value="1"/>
</dbReference>
<name>A0A0T5NQW8_9RHOB</name>
<reference evidence="1 2" key="1">
    <citation type="submission" date="2015-04" db="EMBL/GenBank/DDBJ databases">
        <title>The draft genome sequence of Roseovarius sp.R12b.</title>
        <authorList>
            <person name="Li G."/>
            <person name="Lai Q."/>
            <person name="Shao Z."/>
            <person name="Yan P."/>
        </authorList>
    </citation>
    <scope>NUCLEOTIDE SEQUENCE [LARGE SCALE GENOMIC DNA]</scope>
    <source>
        <strain evidence="1 2">R12B</strain>
    </source>
</reference>
<sequence length="139" mass="15015">MIDPSLEFQTAIRAALIENQVVSELVPADHVRAGSTRPDKLPCIILASPQLINLGRAGGGAFLSRVFIDLHIWALEDGADMARQIGAAVSVALWDAPQSATVGIDGYERPSFTYMRDPDPERAYCHGVGTVEGVIRWSV</sequence>
<gene>
    <name evidence="1" type="ORF">XM53_18340</name>
</gene>
<evidence type="ECO:0000313" key="2">
    <source>
        <dbReference type="Proteomes" id="UP000051295"/>
    </source>
</evidence>
<dbReference type="Proteomes" id="UP000051295">
    <property type="component" value="Unassembled WGS sequence"/>
</dbReference>